<reference evidence="2 3" key="1">
    <citation type="journal article" date="2012" name="PLoS ONE">
        <title>The genome characteristics and predicted function of methyl-group oxidation pathway in the obligate aceticlastic methanogens, Methanosaeta spp.</title>
        <authorList>
            <person name="Zhu J."/>
            <person name="Zheng H."/>
            <person name="Ai G."/>
            <person name="Zhang G."/>
            <person name="Liu D."/>
            <person name="Liu X."/>
            <person name="Dong X."/>
        </authorList>
    </citation>
    <scope>NUCLEOTIDE SEQUENCE [LARGE SCALE GENOMIC DNA]</scope>
    <source>
        <strain evidence="2 3">6Ac</strain>
    </source>
</reference>
<keyword evidence="1" id="KW-0812">Transmembrane</keyword>
<dbReference type="PATRIC" id="fig|1110509.7.peg.376"/>
<dbReference type="EMBL" id="CP003117">
    <property type="protein sequence ID" value="AET63723.1"/>
    <property type="molecule type" value="Genomic_DNA"/>
</dbReference>
<name>G7WM58_METH6</name>
<dbReference type="HOGENOM" id="CLU_1559482_0_0_2"/>
<evidence type="ECO:0000313" key="2">
    <source>
        <dbReference type="EMBL" id="AET63723.1"/>
    </source>
</evidence>
<dbReference type="AlphaFoldDB" id="G7WM58"/>
<dbReference type="KEGG" id="mhi:Mhar_0336"/>
<keyword evidence="1" id="KW-1133">Transmembrane helix</keyword>
<keyword evidence="3" id="KW-1185">Reference proteome</keyword>
<feature type="transmembrane region" description="Helical" evidence="1">
    <location>
        <begin position="75"/>
        <end position="92"/>
    </location>
</feature>
<protein>
    <submittedName>
        <fullName evidence="2">Uncharacterized protein</fullName>
    </submittedName>
</protein>
<accession>G7WM58</accession>
<sequence>MDDIYFSYISVTHNVIKILFAGCGNGQTFKSTCLNNAEAFSMREEEKFQIIWENAQRMPDMEKALFYELERKKPVVGLLMVLLLFAGGGLIYGGRAVLGLMLVLVDILLLGALLAFRGFGPFVPGEALQAASLVLVPMILALYLYAGWKALTAIEDYNERLYVTVFDRSPR</sequence>
<evidence type="ECO:0000313" key="3">
    <source>
        <dbReference type="Proteomes" id="UP000005877"/>
    </source>
</evidence>
<evidence type="ECO:0000256" key="1">
    <source>
        <dbReference type="SAM" id="Phobius"/>
    </source>
</evidence>
<feature type="transmembrane region" description="Helical" evidence="1">
    <location>
        <begin position="98"/>
        <end position="116"/>
    </location>
</feature>
<gene>
    <name evidence="2" type="ordered locus">Mhar_0336</name>
</gene>
<dbReference type="Proteomes" id="UP000005877">
    <property type="component" value="Chromosome"/>
</dbReference>
<organism evidence="2 3">
    <name type="scientific">Methanothrix harundinacea (strain 6Ac)</name>
    <name type="common">Methanosaeta harundinacea</name>
    <dbReference type="NCBI Taxonomy" id="1110509"/>
    <lineage>
        <taxon>Archaea</taxon>
        <taxon>Methanobacteriati</taxon>
        <taxon>Methanobacteriota</taxon>
        <taxon>Stenosarchaea group</taxon>
        <taxon>Methanomicrobia</taxon>
        <taxon>Methanotrichales</taxon>
        <taxon>Methanotrichaceae</taxon>
        <taxon>Methanothrix</taxon>
    </lineage>
</organism>
<keyword evidence="1" id="KW-0472">Membrane</keyword>
<dbReference type="STRING" id="1110509.Mhar_0336"/>
<feature type="transmembrane region" description="Helical" evidence="1">
    <location>
        <begin position="128"/>
        <end position="148"/>
    </location>
</feature>
<proteinExistence type="predicted"/>